<evidence type="ECO:0000313" key="4">
    <source>
        <dbReference type="Proteomes" id="UP001622690"/>
    </source>
</evidence>
<dbReference type="Proteomes" id="UP001622690">
    <property type="component" value="Chromosome"/>
</dbReference>
<evidence type="ECO:0000256" key="2">
    <source>
        <dbReference type="SAM" id="MobiDB-lite"/>
    </source>
</evidence>
<feature type="coiled-coil region" evidence="1">
    <location>
        <begin position="192"/>
        <end position="279"/>
    </location>
</feature>
<keyword evidence="1" id="KW-0175">Coiled coil</keyword>
<organism evidence="3 4">
    <name type="scientific">Streptomyces nigra</name>
    <dbReference type="NCBI Taxonomy" id="1827580"/>
    <lineage>
        <taxon>Bacteria</taxon>
        <taxon>Bacillati</taxon>
        <taxon>Actinomycetota</taxon>
        <taxon>Actinomycetes</taxon>
        <taxon>Kitasatosporales</taxon>
        <taxon>Streptomycetaceae</taxon>
        <taxon>Streptomyces</taxon>
    </lineage>
</organism>
<feature type="region of interest" description="Disordered" evidence="2">
    <location>
        <begin position="373"/>
        <end position="394"/>
    </location>
</feature>
<keyword evidence="4" id="KW-1185">Reference proteome</keyword>
<protein>
    <recommendedName>
        <fullName evidence="5">Band 7 domain-containing protein</fullName>
    </recommendedName>
</protein>
<evidence type="ECO:0000313" key="3">
    <source>
        <dbReference type="EMBL" id="WTO84226.1"/>
    </source>
</evidence>
<accession>A0ABZ1IWG6</accession>
<proteinExistence type="predicted"/>
<feature type="region of interest" description="Disordered" evidence="2">
    <location>
        <begin position="435"/>
        <end position="494"/>
    </location>
</feature>
<dbReference type="EMBL" id="CP108125">
    <property type="protein sequence ID" value="WTO84226.1"/>
    <property type="molecule type" value="Genomic_DNA"/>
</dbReference>
<gene>
    <name evidence="3" type="ORF">OHU27_18110</name>
</gene>
<dbReference type="RefSeq" id="WP_406258017.1">
    <property type="nucleotide sequence ID" value="NZ_CP108125.1"/>
</dbReference>
<name>A0ABZ1IWG6_9ACTN</name>
<evidence type="ECO:0000256" key="1">
    <source>
        <dbReference type="SAM" id="Coils"/>
    </source>
</evidence>
<sequence>MAENYPLVEQREYTRAGKRGGFLSRRVSRTDDELPTVAAHHVRVFRVGEEYVEDHGQLRSDDRTVVDASSVTVVDRRVEKPVVVETSIPSGEVGDFTVRTTFYCTVVDACAVVRDGVTDVEALLLGHLRSVPGFTEDGSDRPVVDSLAVRDRIDARLTAYQEMRPAVLSGMRVRHGAVEVLTPAELAEALAKEEESRRVLDWTREREEREQEANLRRALLETELEIRREELRNMSAVSRERNRQEEERLRNRYQRDEDAVQQEHELERQRARNRATRAELIDDLQIVGTDPSAADFLAMRSGDISSDDLAQRLDGRRRADHEAALQRLSVDREDERWKLERDDRRYELTHADRREDAIEERRAELRRWEAERADELRSRQEARADAERRRRDDREWAGEVLKAKTALTKEAFARGLFDGVASGPGEFINGVSEVTVKPQSDGDALPGQEEASGELEGAARTSASGDRARRTAAADLDDDDLDLGGTDSEASLGH</sequence>
<reference evidence="3 4" key="1">
    <citation type="submission" date="2022-10" db="EMBL/GenBank/DDBJ databases">
        <title>The complete genomes of actinobacterial strains from the NBC collection.</title>
        <authorList>
            <person name="Joergensen T.S."/>
            <person name="Alvarez Arevalo M."/>
            <person name="Sterndorff E.B."/>
            <person name="Faurdal D."/>
            <person name="Vuksanovic O."/>
            <person name="Mourched A.-S."/>
            <person name="Charusanti P."/>
            <person name="Shaw S."/>
            <person name="Blin K."/>
            <person name="Weber T."/>
        </authorList>
    </citation>
    <scope>NUCLEOTIDE SEQUENCE [LARGE SCALE GENOMIC DNA]</scope>
    <source>
        <strain evidence="3 4">NBC_00206</strain>
    </source>
</reference>
<evidence type="ECO:0008006" key="5">
    <source>
        <dbReference type="Google" id="ProtNLM"/>
    </source>
</evidence>